<dbReference type="Proteomes" id="UP000241690">
    <property type="component" value="Unassembled WGS sequence"/>
</dbReference>
<protein>
    <submittedName>
        <fullName evidence="1">Uncharacterized protein</fullName>
    </submittedName>
</protein>
<name>A0A2T4ARU0_TRIHA</name>
<organism evidence="1 2">
    <name type="scientific">Trichoderma harzianum CBS 226.95</name>
    <dbReference type="NCBI Taxonomy" id="983964"/>
    <lineage>
        <taxon>Eukaryota</taxon>
        <taxon>Fungi</taxon>
        <taxon>Dikarya</taxon>
        <taxon>Ascomycota</taxon>
        <taxon>Pezizomycotina</taxon>
        <taxon>Sordariomycetes</taxon>
        <taxon>Hypocreomycetidae</taxon>
        <taxon>Hypocreales</taxon>
        <taxon>Hypocreaceae</taxon>
        <taxon>Trichoderma</taxon>
    </lineage>
</organism>
<dbReference type="GeneID" id="36622822"/>
<dbReference type="EMBL" id="KZ679676">
    <property type="protein sequence ID" value="PTB59794.1"/>
    <property type="molecule type" value="Genomic_DNA"/>
</dbReference>
<evidence type="ECO:0000313" key="2">
    <source>
        <dbReference type="Proteomes" id="UP000241690"/>
    </source>
</evidence>
<evidence type="ECO:0000313" key="1">
    <source>
        <dbReference type="EMBL" id="PTB59794.1"/>
    </source>
</evidence>
<accession>A0A2T4ARU0</accession>
<proteinExistence type="predicted"/>
<dbReference type="AlphaFoldDB" id="A0A2T4ARU0"/>
<sequence length="104" mass="12236">MLRVSFSSSMRVRINHVVCLIRTWRRSRPYIRILVHTYTRTYGKCYSAPTTNSILSPMTIFRRRDIERNWTERPRGLKVVCCIVHTMVCYLSISSPVIVVRCLG</sequence>
<dbReference type="RefSeq" id="XP_024779471.1">
    <property type="nucleotide sequence ID" value="XM_024914257.1"/>
</dbReference>
<gene>
    <name evidence="1" type="ORF">M431DRAFT_315088</name>
</gene>
<keyword evidence="2" id="KW-1185">Reference proteome</keyword>
<reference evidence="1 2" key="1">
    <citation type="submission" date="2016-07" db="EMBL/GenBank/DDBJ databases">
        <title>Multiple horizontal gene transfer events from other fungi enriched the ability of initially mycotrophic Trichoderma (Ascomycota) to feed on dead plant biomass.</title>
        <authorList>
            <consortium name="DOE Joint Genome Institute"/>
            <person name="Aerts A."/>
            <person name="Atanasova L."/>
            <person name="Chenthamara K."/>
            <person name="Zhang J."/>
            <person name="Grujic M."/>
            <person name="Henrissat B."/>
            <person name="Kuo A."/>
            <person name="Salamov A."/>
            <person name="Lipzen A."/>
            <person name="Labutti K."/>
            <person name="Barry K."/>
            <person name="Miao Y."/>
            <person name="Rahimi M.J."/>
            <person name="Shen Q."/>
            <person name="Grigoriev I.V."/>
            <person name="Kubicek C.P."/>
            <person name="Druzhinina I.S."/>
        </authorList>
    </citation>
    <scope>NUCLEOTIDE SEQUENCE [LARGE SCALE GENOMIC DNA]</scope>
    <source>
        <strain evidence="1 2">CBS 226.95</strain>
    </source>
</reference>